<dbReference type="SMART" id="SM00925">
    <property type="entry name" value="MltA"/>
    <property type="match status" value="1"/>
</dbReference>
<dbReference type="SUPFAM" id="SSF50685">
    <property type="entry name" value="Barwin-like endoglucanases"/>
    <property type="match status" value="1"/>
</dbReference>
<evidence type="ECO:0000256" key="4">
    <source>
        <dbReference type="ARBA" id="ARBA00023316"/>
    </source>
</evidence>
<proteinExistence type="predicted"/>
<dbReference type="EC" id="4.2.2.n1" evidence="2"/>
<accession>A0A179D015</accession>
<dbReference type="NCBIfam" id="NF008366">
    <property type="entry name" value="PRK11162.1"/>
    <property type="match status" value="1"/>
</dbReference>
<dbReference type="GO" id="GO:0008933">
    <property type="term" value="F:peptidoglycan lytic transglycosylase activity"/>
    <property type="evidence" value="ECO:0007669"/>
    <property type="project" value="TreeGrafter"/>
</dbReference>
<dbReference type="EMBL" id="JACI01000001">
    <property type="protein sequence ID" value="OAQ15200.1"/>
    <property type="molecule type" value="Genomic_DNA"/>
</dbReference>
<evidence type="ECO:0000256" key="5">
    <source>
        <dbReference type="ARBA" id="ARBA00030918"/>
    </source>
</evidence>
<dbReference type="Pfam" id="PF03562">
    <property type="entry name" value="MltA"/>
    <property type="match status" value="1"/>
</dbReference>
<dbReference type="RefSeq" id="WP_064317983.1">
    <property type="nucleotide sequence ID" value="NZ_JACI01000001.1"/>
</dbReference>
<evidence type="ECO:0000256" key="1">
    <source>
        <dbReference type="ARBA" id="ARBA00001420"/>
    </source>
</evidence>
<evidence type="ECO:0000256" key="6">
    <source>
        <dbReference type="SAM" id="SignalP"/>
    </source>
</evidence>
<dbReference type="GO" id="GO:0071555">
    <property type="term" value="P:cell wall organization"/>
    <property type="evidence" value="ECO:0007669"/>
    <property type="project" value="UniProtKB-KW"/>
</dbReference>
<dbReference type="CDD" id="cd14668">
    <property type="entry name" value="mlta_B"/>
    <property type="match status" value="1"/>
</dbReference>
<name>A0A179D015_BIBTR</name>
<evidence type="ECO:0000256" key="2">
    <source>
        <dbReference type="ARBA" id="ARBA00012587"/>
    </source>
</evidence>
<dbReference type="Proteomes" id="UP000078358">
    <property type="component" value="Unassembled WGS sequence"/>
</dbReference>
<keyword evidence="4" id="KW-0961">Cell wall biogenesis/degradation</keyword>
<protein>
    <recommendedName>
        <fullName evidence="2">peptidoglycan lytic exotransglycosylase</fullName>
        <ecNumber evidence="2">4.2.2.n1</ecNumber>
    </recommendedName>
    <alternativeName>
        <fullName evidence="5">Murein hydrolase A</fullName>
    </alternativeName>
</protein>
<dbReference type="PANTHER" id="PTHR30124:SF0">
    <property type="entry name" value="MEMBRANE-BOUND LYTIC MUREIN TRANSGLYCOSYLASE A"/>
    <property type="match status" value="1"/>
</dbReference>
<gene>
    <name evidence="8" type="ORF">F480_01245</name>
</gene>
<feature type="signal peptide" evidence="6">
    <location>
        <begin position="1"/>
        <end position="20"/>
    </location>
</feature>
<evidence type="ECO:0000256" key="3">
    <source>
        <dbReference type="ARBA" id="ARBA00023239"/>
    </source>
</evidence>
<dbReference type="Gene3D" id="2.40.40.10">
    <property type="entry name" value="RlpA-like domain"/>
    <property type="match status" value="1"/>
</dbReference>
<dbReference type="GO" id="GO:0019867">
    <property type="term" value="C:outer membrane"/>
    <property type="evidence" value="ECO:0007669"/>
    <property type="project" value="InterPro"/>
</dbReference>
<dbReference type="InterPro" id="IPR026044">
    <property type="entry name" value="MltA"/>
</dbReference>
<evidence type="ECO:0000313" key="9">
    <source>
        <dbReference type="Proteomes" id="UP000078358"/>
    </source>
</evidence>
<dbReference type="InterPro" id="IPR010611">
    <property type="entry name" value="3D_dom"/>
</dbReference>
<dbReference type="Gene3D" id="2.40.240.50">
    <property type="entry name" value="Barwin-like endoglucanases"/>
    <property type="match status" value="1"/>
</dbReference>
<dbReference type="InterPro" id="IPR005300">
    <property type="entry name" value="MltA_B"/>
</dbReference>
<dbReference type="GO" id="GO:0004553">
    <property type="term" value="F:hydrolase activity, hydrolyzing O-glycosyl compounds"/>
    <property type="evidence" value="ECO:0007669"/>
    <property type="project" value="InterPro"/>
</dbReference>
<dbReference type="PROSITE" id="PS51257">
    <property type="entry name" value="PROKAR_LIPOPROTEIN"/>
    <property type="match status" value="1"/>
</dbReference>
<feature type="domain" description="Lytic transglycosylase MltA" evidence="7">
    <location>
        <begin position="142"/>
        <end position="271"/>
    </location>
</feature>
<dbReference type="PANTHER" id="PTHR30124">
    <property type="entry name" value="MEMBRANE-BOUND LYTIC MUREIN TRANSGLYCOSYLASE A"/>
    <property type="match status" value="1"/>
</dbReference>
<dbReference type="GO" id="GO:0009254">
    <property type="term" value="P:peptidoglycan turnover"/>
    <property type="evidence" value="ECO:0007669"/>
    <property type="project" value="InterPro"/>
</dbReference>
<dbReference type="PATRIC" id="fig|1261658.3.peg.253"/>
<comment type="caution">
    <text evidence="8">The sequence shown here is derived from an EMBL/GenBank/DDBJ whole genome shotgun (WGS) entry which is preliminary data.</text>
</comment>
<evidence type="ECO:0000259" key="7">
    <source>
        <dbReference type="SMART" id="SM00925"/>
    </source>
</evidence>
<organism evidence="8 9">
    <name type="scientific">Bibersteinia trehalosi Y31</name>
    <dbReference type="NCBI Taxonomy" id="1261658"/>
    <lineage>
        <taxon>Bacteria</taxon>
        <taxon>Pseudomonadati</taxon>
        <taxon>Pseudomonadota</taxon>
        <taxon>Gammaproteobacteria</taxon>
        <taxon>Pasteurellales</taxon>
        <taxon>Pasteurellaceae</taxon>
        <taxon>Bibersteinia</taxon>
    </lineage>
</organism>
<keyword evidence="6" id="KW-0732">Signal</keyword>
<dbReference type="Pfam" id="PF06725">
    <property type="entry name" value="3D"/>
    <property type="match status" value="1"/>
</dbReference>
<feature type="chain" id="PRO_5008100178" description="peptidoglycan lytic exotransglycosylase" evidence="6">
    <location>
        <begin position="21"/>
        <end position="368"/>
    </location>
</feature>
<evidence type="ECO:0000313" key="8">
    <source>
        <dbReference type="EMBL" id="OAQ15200.1"/>
    </source>
</evidence>
<dbReference type="AlphaFoldDB" id="A0A179D015"/>
<dbReference type="GO" id="GO:0009253">
    <property type="term" value="P:peptidoglycan catabolic process"/>
    <property type="evidence" value="ECO:0007669"/>
    <property type="project" value="TreeGrafter"/>
</dbReference>
<dbReference type="CDD" id="cd14485">
    <property type="entry name" value="mltA_like_LT_A"/>
    <property type="match status" value="1"/>
</dbReference>
<comment type="catalytic activity">
    <reaction evidence="1">
        <text>Exolytic cleavage of the (1-&gt;4)-beta-glycosidic linkage between N-acetylmuramic acid (MurNAc) and N-acetylglucosamine (GlcNAc) residues in peptidoglycan, from either the reducing or the non-reducing ends of the peptidoglycan chains, with concomitant formation of a 1,6-anhydrobond in the MurNAc residue.</text>
        <dbReference type="EC" id="4.2.2.n1"/>
    </reaction>
</comment>
<reference evidence="8 9" key="1">
    <citation type="submission" date="2014-01" db="EMBL/GenBank/DDBJ databases">
        <authorList>
            <person name="Zuccon D."/>
        </authorList>
    </citation>
    <scope>NUCLEOTIDE SEQUENCE [LARGE SCALE GENOMIC DNA]</scope>
    <source>
        <strain evidence="8 9">Y31</strain>
    </source>
</reference>
<keyword evidence="3" id="KW-0456">Lyase</keyword>
<dbReference type="InterPro" id="IPR036908">
    <property type="entry name" value="RlpA-like_sf"/>
</dbReference>
<sequence length="368" mass="40688">MAWKAYKKFTFLTAVALLVASCSGDKQKSSAGTNFDPETAKFGAVFKGRQFISHSTPLALSKGVNMSGKVINTKDFINQLRYVNAYSNSIAETYGSTYNKMSRWLASGGNVADLAKYGIYTRQMRGMDGYQNVLMTGYFIPVIEARSRPQGEFRHPVHAVPQGNRKYSRAEIYAGALNGRGLELAYSNSMLDNFLMEVQGSGFMRVDGQLRHFAYGNKNGYSYTSIGRLLVEDGEIAKEKMSTQAIKEWAARNPYRLQNLLERNQSYVYFRPDPTFDVKGSAGVPLVALASVASDTNLVPSGSVLLVEMPLIDSKGNWTGKHELRLMVALDRGGAVKGQHFDLYQGIGDKAGHTAGHLKHYGRVWVLN</sequence>